<dbReference type="PANTHER" id="PTHR43149:SF1">
    <property type="entry name" value="DELTA(3,5)-DELTA(2,4)-DIENOYL-COA ISOMERASE, MITOCHONDRIAL"/>
    <property type="match status" value="1"/>
</dbReference>
<dbReference type="InterPro" id="IPR014748">
    <property type="entry name" value="Enoyl-CoA_hydra_C"/>
</dbReference>
<dbReference type="Proteomes" id="UP000887578">
    <property type="component" value="Unplaced"/>
</dbReference>
<proteinExistence type="inferred from homology"/>
<dbReference type="SUPFAM" id="SSF52096">
    <property type="entry name" value="ClpP/crotonase"/>
    <property type="match status" value="1"/>
</dbReference>
<dbReference type="PANTHER" id="PTHR43149">
    <property type="entry name" value="ENOYL-COA HYDRATASE"/>
    <property type="match status" value="1"/>
</dbReference>
<dbReference type="Gene3D" id="3.90.226.10">
    <property type="entry name" value="2-enoyl-CoA Hydratase, Chain A, domain 1"/>
    <property type="match status" value="1"/>
</dbReference>
<dbReference type="GO" id="GO:0005739">
    <property type="term" value="C:mitochondrion"/>
    <property type="evidence" value="ECO:0007669"/>
    <property type="project" value="TreeGrafter"/>
</dbReference>
<sequence>MGNSISAGTSLIISVDIRYTVSDAFFSTKEVDIGPMADIGILQRIQKVIGNDSLTGELIFTARNFSVELVSRTFQTRQECVNAAFDLAEEIANKSLVAVQGSKKALNNARNNSVEDNLEWIANWKMLQTEDIIKMQWQCNQNQNQLLMMFNNFL</sequence>
<evidence type="ECO:0000256" key="5">
    <source>
        <dbReference type="ARBA" id="ARBA00023235"/>
    </source>
</evidence>
<name>A0A914PUV0_9BILA</name>
<accession>A0A914PUV0</accession>
<protein>
    <submittedName>
        <fullName evidence="7">Uncharacterized protein</fullName>
    </submittedName>
</protein>
<dbReference type="InterPro" id="IPR045002">
    <property type="entry name" value="Ech1-like"/>
</dbReference>
<comment type="similarity">
    <text evidence="2">Belongs to the enoyl-CoA hydratase/isomerase family.</text>
</comment>
<reference evidence="7" key="1">
    <citation type="submission" date="2022-11" db="UniProtKB">
        <authorList>
            <consortium name="WormBaseParasite"/>
        </authorList>
    </citation>
    <scope>IDENTIFICATION</scope>
</reference>
<dbReference type="GO" id="GO:0006631">
    <property type="term" value="P:fatty acid metabolic process"/>
    <property type="evidence" value="ECO:0007669"/>
    <property type="project" value="UniProtKB-KW"/>
</dbReference>
<evidence type="ECO:0000313" key="6">
    <source>
        <dbReference type="Proteomes" id="UP000887578"/>
    </source>
</evidence>
<comment type="pathway">
    <text evidence="1">Lipid metabolism; fatty acid beta-oxidation.</text>
</comment>
<dbReference type="AlphaFoldDB" id="A0A914PUV0"/>
<evidence type="ECO:0000256" key="2">
    <source>
        <dbReference type="ARBA" id="ARBA00005254"/>
    </source>
</evidence>
<keyword evidence="3" id="KW-0276">Fatty acid metabolism</keyword>
<evidence type="ECO:0000256" key="4">
    <source>
        <dbReference type="ARBA" id="ARBA00023098"/>
    </source>
</evidence>
<dbReference type="GO" id="GO:0051750">
    <property type="term" value="F:delta(3,5)-delta(2,4)-dienoyl-CoA isomerase activity"/>
    <property type="evidence" value="ECO:0007669"/>
    <property type="project" value="TreeGrafter"/>
</dbReference>
<evidence type="ECO:0000313" key="7">
    <source>
        <dbReference type="WBParaSite" id="PDA_v2.g22515.t1"/>
    </source>
</evidence>
<keyword evidence="5" id="KW-0413">Isomerase</keyword>
<keyword evidence="6" id="KW-1185">Reference proteome</keyword>
<dbReference type="InterPro" id="IPR029045">
    <property type="entry name" value="ClpP/crotonase-like_dom_sf"/>
</dbReference>
<evidence type="ECO:0000256" key="3">
    <source>
        <dbReference type="ARBA" id="ARBA00022832"/>
    </source>
</evidence>
<organism evidence="6 7">
    <name type="scientific">Panagrolaimus davidi</name>
    <dbReference type="NCBI Taxonomy" id="227884"/>
    <lineage>
        <taxon>Eukaryota</taxon>
        <taxon>Metazoa</taxon>
        <taxon>Ecdysozoa</taxon>
        <taxon>Nematoda</taxon>
        <taxon>Chromadorea</taxon>
        <taxon>Rhabditida</taxon>
        <taxon>Tylenchina</taxon>
        <taxon>Panagrolaimomorpha</taxon>
        <taxon>Panagrolaimoidea</taxon>
        <taxon>Panagrolaimidae</taxon>
        <taxon>Panagrolaimus</taxon>
    </lineage>
</organism>
<dbReference type="Gene3D" id="1.10.12.10">
    <property type="entry name" value="Lyase 2-enoyl-coa Hydratase, Chain A, domain 2"/>
    <property type="match status" value="1"/>
</dbReference>
<keyword evidence="4" id="KW-0443">Lipid metabolism</keyword>
<dbReference type="InterPro" id="IPR001753">
    <property type="entry name" value="Enoyl-CoA_hydra/iso"/>
</dbReference>
<dbReference type="WBParaSite" id="PDA_v2.g22515.t1">
    <property type="protein sequence ID" value="PDA_v2.g22515.t1"/>
    <property type="gene ID" value="PDA_v2.g22515"/>
</dbReference>
<dbReference type="Pfam" id="PF00378">
    <property type="entry name" value="ECH_1"/>
    <property type="match status" value="1"/>
</dbReference>
<evidence type="ECO:0000256" key="1">
    <source>
        <dbReference type="ARBA" id="ARBA00005005"/>
    </source>
</evidence>